<feature type="domain" description="Malic enzyme NAD-binding" evidence="11">
    <location>
        <begin position="163"/>
        <end position="399"/>
    </location>
</feature>
<dbReference type="SUPFAM" id="SSF51735">
    <property type="entry name" value="NAD(P)-binding Rossmann-fold domains"/>
    <property type="match status" value="1"/>
</dbReference>
<evidence type="ECO:0000256" key="7">
    <source>
        <dbReference type="ARBA" id="ARBA00023268"/>
    </source>
</evidence>
<dbReference type="FunFam" id="3.40.50.10380:FF:000003">
    <property type="entry name" value="NADP-dependent malic enzyme"/>
    <property type="match status" value="1"/>
</dbReference>
<feature type="binding site" evidence="10">
    <location>
        <begin position="76"/>
        <end position="83"/>
    </location>
    <ligand>
        <name>NADP(+)</name>
        <dbReference type="ChEBI" id="CHEBI:58349"/>
    </ligand>
</feature>
<dbReference type="Proteomes" id="UP000298285">
    <property type="component" value="Unassembled WGS sequence"/>
</dbReference>
<comment type="caution">
    <text evidence="13">The sequence shown here is derived from an EMBL/GenBank/DDBJ whole genome shotgun (WGS) entry which is preliminary data.</text>
</comment>
<dbReference type="PIRSF" id="PIRSF036684">
    <property type="entry name" value="ME_PTA"/>
    <property type="match status" value="1"/>
</dbReference>
<dbReference type="SMART" id="SM00919">
    <property type="entry name" value="Malic_M"/>
    <property type="match status" value="1"/>
</dbReference>
<keyword evidence="6" id="KW-0560">Oxidoreductase</keyword>
<dbReference type="InterPro" id="IPR012302">
    <property type="entry name" value="Malic_NAD-bd"/>
</dbReference>
<evidence type="ECO:0000259" key="11">
    <source>
        <dbReference type="SMART" id="SM00919"/>
    </source>
</evidence>
<organism evidence="13 14">
    <name type="scientific">Dysgonomonas mossii</name>
    <dbReference type="NCBI Taxonomy" id="163665"/>
    <lineage>
        <taxon>Bacteria</taxon>
        <taxon>Pseudomonadati</taxon>
        <taxon>Bacteroidota</taxon>
        <taxon>Bacteroidia</taxon>
        <taxon>Bacteroidales</taxon>
        <taxon>Dysgonomonadaceae</taxon>
        <taxon>Dysgonomonas</taxon>
    </lineage>
</organism>
<feature type="domain" description="Malic enzyme N-terminal" evidence="12">
    <location>
        <begin position="18"/>
        <end position="151"/>
    </location>
</feature>
<evidence type="ECO:0000256" key="9">
    <source>
        <dbReference type="PIRSR" id="PIRSR036684-2"/>
    </source>
</evidence>
<dbReference type="InterPro" id="IPR042113">
    <property type="entry name" value="P_AcTrfase_dom1"/>
</dbReference>
<feature type="binding site" evidence="10">
    <location>
        <position position="162"/>
    </location>
    <ligand>
        <name>a divalent metal cation</name>
        <dbReference type="ChEBI" id="CHEBI:60240"/>
    </ligand>
</feature>
<proteinExistence type="inferred from homology"/>
<protein>
    <submittedName>
        <fullName evidence="13">NADP-dependent malic enzyme</fullName>
    </submittedName>
</protein>
<dbReference type="GO" id="GO:0016746">
    <property type="term" value="F:acyltransferase activity"/>
    <property type="evidence" value="ECO:0007669"/>
    <property type="project" value="InterPro"/>
</dbReference>
<dbReference type="InterPro" id="IPR012301">
    <property type="entry name" value="Malic_N_dom"/>
</dbReference>
<dbReference type="Gene3D" id="3.40.50.10950">
    <property type="match status" value="1"/>
</dbReference>
<dbReference type="InterPro" id="IPR046346">
    <property type="entry name" value="Aminoacid_DH-like_N_sf"/>
</dbReference>
<sequence length="760" mass="84254">MPKVTKEAALKYHKSGRPGKIEVVPTKPHSTQMDLSLAYSPGVAEPCLEIEKEPQLAYEYTTKGNLVAVISNGTAVLGLGDIGALAGKPVMEGKGLLFKIFAGIDVFDIEVDEKDPEKFIQTVKAISPTFGGINLEDIKAPECFEIERRLREELDIPVMHDDQHGTAIISAAALINALDITNKDISKIKLVVNGAGASAIACTNLYMRFGVKKENIIMCDSKGVITTKRPNLTDTKKEFAIDSDITTLEQAIEGADVFLGLSTADILTKEMIRKMNNNPIVFALANPNPEISYEEAMESRDDIIFATGRSDYPNQVNNVLGFPYIFRGALDVRATTINEEMKLAASRAIADLAKELVPDVINSAYEIKKLTFGKDYIIPKPLDPRLLTSVSTAVAKAAIESGVAQKTITDWVEYQNRISEMMGYSNKLIHRLTALAKSERKRVVYCEGNHVNTIKAAIIAYKDNLCEPILLGSEERIQNIAKENGLDLNGIKIINHRNISEDVRRARYAQLLSEKKSREGIRYQEAFEKMSDRNYFGMMMVETGDADAVITGIYSHYREFAKTALEVIGLKPQYKHFAAMHIVQTKRGPYFLADTLINRWPEEDVLIEIVKLAHDTVQYFSTEPVIAMLSFSNYGADDNGSPKSIANAVRYFHENYPDYNIDGEMQLNFAMNKELRDKAFPFNTLKGKDVNTLIFPNLSSANISSKLLMELGIAGESLGPIQMGLRKAVHFTDIESSVRDIVNLTAVAVVDAIANSLQNK</sequence>
<reference evidence="13 14" key="1">
    <citation type="submission" date="2019-03" db="EMBL/GenBank/DDBJ databases">
        <title>Diversity of the mouse oral microbiome.</title>
        <authorList>
            <person name="Joseph S."/>
            <person name="Aduse-Opoku J."/>
            <person name="Curtis M."/>
            <person name="Wade W."/>
            <person name="Hashim A."/>
        </authorList>
    </citation>
    <scope>NUCLEOTIDE SEQUENCE [LARGE SCALE GENOMIC DNA]</scope>
    <source>
        <strain evidence="13 14">P11</strain>
    </source>
</reference>
<dbReference type="PANTHER" id="PTHR43237:SF4">
    <property type="entry name" value="NADP-DEPENDENT MALIC ENZYME"/>
    <property type="match status" value="1"/>
</dbReference>
<dbReference type="FunFam" id="3.40.50.720:FF:000095">
    <property type="entry name" value="NADP-dependent malic enzyme"/>
    <property type="match status" value="1"/>
</dbReference>
<evidence type="ECO:0000256" key="4">
    <source>
        <dbReference type="ARBA" id="ARBA00008756"/>
    </source>
</evidence>
<dbReference type="RefSeq" id="WP_135104107.1">
    <property type="nucleotide sequence ID" value="NZ_JADGKW010000001.1"/>
</dbReference>
<dbReference type="Pfam" id="PF00390">
    <property type="entry name" value="malic"/>
    <property type="match status" value="1"/>
</dbReference>
<dbReference type="OrthoDB" id="9805787at2"/>
<feature type="active site" description="Proton acceptor" evidence="8">
    <location>
        <position position="94"/>
    </location>
</feature>
<evidence type="ECO:0000259" key="12">
    <source>
        <dbReference type="SMART" id="SM01274"/>
    </source>
</evidence>
<dbReference type="Pfam" id="PF03949">
    <property type="entry name" value="Malic_M"/>
    <property type="match status" value="1"/>
</dbReference>
<dbReference type="InterPro" id="IPR036291">
    <property type="entry name" value="NAD(P)-bd_dom_sf"/>
</dbReference>
<dbReference type="Pfam" id="PF01515">
    <property type="entry name" value="PTA_PTB"/>
    <property type="match status" value="1"/>
</dbReference>
<dbReference type="CDD" id="cd05311">
    <property type="entry name" value="NAD_bind_2_malic_enz"/>
    <property type="match status" value="1"/>
</dbReference>
<dbReference type="AlphaFoldDB" id="A0A4Y9ITI6"/>
<dbReference type="InterPro" id="IPR037062">
    <property type="entry name" value="Malic_N_dom_sf"/>
</dbReference>
<evidence type="ECO:0000313" key="14">
    <source>
        <dbReference type="Proteomes" id="UP000298285"/>
    </source>
</evidence>
<evidence type="ECO:0000256" key="10">
    <source>
        <dbReference type="PIRSR" id="PIRSR036684-3"/>
    </source>
</evidence>
<evidence type="ECO:0000256" key="3">
    <source>
        <dbReference type="ARBA" id="ARBA00007686"/>
    </source>
</evidence>
<keyword evidence="10" id="KW-0521">NADP</keyword>
<dbReference type="GO" id="GO:0016616">
    <property type="term" value="F:oxidoreductase activity, acting on the CH-OH group of donors, NAD or NADP as acceptor"/>
    <property type="evidence" value="ECO:0007669"/>
    <property type="project" value="InterPro"/>
</dbReference>
<dbReference type="Gene3D" id="3.40.50.10750">
    <property type="entry name" value="Isocitrate/Isopropylmalate dehydrogenase-like"/>
    <property type="match status" value="1"/>
</dbReference>
<dbReference type="InterPro" id="IPR012188">
    <property type="entry name" value="ME_PTA"/>
</dbReference>
<evidence type="ECO:0000256" key="5">
    <source>
        <dbReference type="ARBA" id="ARBA00022723"/>
    </source>
</evidence>
<comment type="similarity">
    <text evidence="4">In the C-terminal section; belongs to the phosphate acetyltransferase and butyryltransferase family.</text>
</comment>
<dbReference type="InterPro" id="IPR045213">
    <property type="entry name" value="Malic_NAD-bd_bact_type"/>
</dbReference>
<evidence type="ECO:0000256" key="8">
    <source>
        <dbReference type="PIRSR" id="PIRSR036684-1"/>
    </source>
</evidence>
<evidence type="ECO:0000313" key="13">
    <source>
        <dbReference type="EMBL" id="TFU91089.1"/>
    </source>
</evidence>
<keyword evidence="7" id="KW-0511">Multifunctional enzyme</keyword>
<gene>
    <name evidence="13" type="ORF">E4T88_03660</name>
</gene>
<dbReference type="GO" id="GO:0004470">
    <property type="term" value="F:malic enzyme activity"/>
    <property type="evidence" value="ECO:0007669"/>
    <property type="project" value="InterPro"/>
</dbReference>
<comment type="cofactor">
    <cofactor evidence="1">
        <name>Mn(2+)</name>
        <dbReference type="ChEBI" id="CHEBI:29035"/>
    </cofactor>
</comment>
<dbReference type="GO" id="GO:0006108">
    <property type="term" value="P:malate metabolic process"/>
    <property type="evidence" value="ECO:0007669"/>
    <property type="project" value="InterPro"/>
</dbReference>
<dbReference type="Gene3D" id="3.40.50.720">
    <property type="entry name" value="NAD(P)-binding Rossmann-like Domain"/>
    <property type="match status" value="1"/>
</dbReference>
<evidence type="ECO:0000256" key="6">
    <source>
        <dbReference type="ARBA" id="ARBA00023002"/>
    </source>
</evidence>
<evidence type="ECO:0000256" key="1">
    <source>
        <dbReference type="ARBA" id="ARBA00001936"/>
    </source>
</evidence>
<dbReference type="PROSITE" id="PS00331">
    <property type="entry name" value="MALIC_ENZYMES"/>
    <property type="match status" value="1"/>
</dbReference>
<comment type="cofactor">
    <cofactor evidence="2">
        <name>Mg(2+)</name>
        <dbReference type="ChEBI" id="CHEBI:18420"/>
    </cofactor>
</comment>
<keyword evidence="5 9" id="KW-0479">Metal-binding</keyword>
<dbReference type="SMART" id="SM01274">
    <property type="entry name" value="malic"/>
    <property type="match status" value="1"/>
</dbReference>
<dbReference type="PANTHER" id="PTHR43237">
    <property type="entry name" value="NADP-DEPENDENT MALIC ENZYME"/>
    <property type="match status" value="1"/>
</dbReference>
<comment type="similarity">
    <text evidence="3">In the N-terminal section; belongs to the malic enzymes family.</text>
</comment>
<name>A0A4Y9ITI6_9BACT</name>
<dbReference type="GO" id="GO:0051287">
    <property type="term" value="F:NAD binding"/>
    <property type="evidence" value="ECO:0007669"/>
    <property type="project" value="InterPro"/>
</dbReference>
<feature type="binding site" evidence="10">
    <location>
        <position position="286"/>
    </location>
    <ligand>
        <name>a divalent metal cation</name>
        <dbReference type="ChEBI" id="CHEBI:60240"/>
    </ligand>
</feature>
<dbReference type="InterPro" id="IPR015884">
    <property type="entry name" value="Malic_enzyme_CS"/>
</dbReference>
<dbReference type="Gene3D" id="3.40.50.10380">
    <property type="entry name" value="Malic enzyme, N-terminal domain"/>
    <property type="match status" value="1"/>
</dbReference>
<dbReference type="InterPro" id="IPR002505">
    <property type="entry name" value="PTA_PTB"/>
</dbReference>
<accession>A0A4Y9ITI6</accession>
<dbReference type="InterPro" id="IPR051674">
    <property type="entry name" value="Malate_Decarboxylase"/>
</dbReference>
<dbReference type="SUPFAM" id="SSF53223">
    <property type="entry name" value="Aminoacid dehydrogenase-like, N-terminal domain"/>
    <property type="match status" value="1"/>
</dbReference>
<dbReference type="SUPFAM" id="SSF53659">
    <property type="entry name" value="Isocitrate/Isopropylmalate dehydrogenase-like"/>
    <property type="match status" value="1"/>
</dbReference>
<feature type="binding site" evidence="9">
    <location>
        <position position="137"/>
    </location>
    <ligand>
        <name>a divalent metal cation</name>
        <dbReference type="ChEBI" id="CHEBI:60240"/>
    </ligand>
</feature>
<feature type="binding site" evidence="9">
    <location>
        <position position="136"/>
    </location>
    <ligand>
        <name>a divalent metal cation</name>
        <dbReference type="ChEBI" id="CHEBI:60240"/>
    </ligand>
</feature>
<dbReference type="InterPro" id="IPR042112">
    <property type="entry name" value="P_AcTrfase_dom2"/>
</dbReference>
<dbReference type="GO" id="GO:0046872">
    <property type="term" value="F:metal ion binding"/>
    <property type="evidence" value="ECO:0007669"/>
    <property type="project" value="UniProtKB-KW"/>
</dbReference>
<dbReference type="EMBL" id="SPPK01000001">
    <property type="protein sequence ID" value="TFU91089.1"/>
    <property type="molecule type" value="Genomic_DNA"/>
</dbReference>
<evidence type="ECO:0000256" key="2">
    <source>
        <dbReference type="ARBA" id="ARBA00001946"/>
    </source>
</evidence>